<dbReference type="EMBL" id="JAJSBI010000006">
    <property type="protein sequence ID" value="MCD9874995.1"/>
    <property type="molecule type" value="Genomic_DNA"/>
</dbReference>
<evidence type="ECO:0000313" key="3">
    <source>
        <dbReference type="Proteomes" id="UP001108029"/>
    </source>
</evidence>
<dbReference type="InterPro" id="IPR041667">
    <property type="entry name" value="Cupin_8"/>
</dbReference>
<sequence>MDLDMLVAPLTAEEFIRDHWPNVPGFFAGDPVRLAPLVEAIPELASATSALEVFGDRVSIIRPDGFFANVANGKAALPFYNAEFTCLLRSAERFIPGLQLAIDQISGELGMPGSVFHCDIFASTGQNASAYEDASGLAMHSDAEVNLALLLTGRKVWQWAPNEHVRNQTTTVLRGDRQVSKSHFRIADKLPFPTAMPGDAASAEVTSGGMMFMPRGWWHTTKAYGECLQVNFAMIGPTWISILTEALSDRLMQDAAWREYAYGIAATGESRSSAEADFGRLLGDLAGYLRGDAAAKELLSSVAPHDADGQARSSRA</sequence>
<keyword evidence="3" id="KW-1185">Reference proteome</keyword>
<reference evidence="2" key="1">
    <citation type="submission" date="2021-12" db="EMBL/GenBank/DDBJ databases">
        <authorList>
            <person name="Lee J.-H."/>
            <person name="Kim S.-B."/>
        </authorList>
    </citation>
    <scope>NUCLEOTIDE SEQUENCE</scope>
    <source>
        <strain evidence="2">NR30</strain>
    </source>
</reference>
<dbReference type="SUPFAM" id="SSF51197">
    <property type="entry name" value="Clavaminate synthase-like"/>
    <property type="match status" value="1"/>
</dbReference>
<dbReference type="PROSITE" id="PS51184">
    <property type="entry name" value="JMJC"/>
    <property type="match status" value="1"/>
</dbReference>
<comment type="caution">
    <text evidence="2">The sequence shown here is derived from an EMBL/GenBank/DDBJ whole genome shotgun (WGS) entry which is preliminary data.</text>
</comment>
<protein>
    <submittedName>
        <fullName evidence="2">Cupin-like domain-containing protein</fullName>
    </submittedName>
</protein>
<dbReference type="AlphaFoldDB" id="A0A9Q3ZA53"/>
<evidence type="ECO:0000313" key="2">
    <source>
        <dbReference type="EMBL" id="MCD9874995.1"/>
    </source>
</evidence>
<evidence type="ECO:0000259" key="1">
    <source>
        <dbReference type="PROSITE" id="PS51184"/>
    </source>
</evidence>
<dbReference type="InterPro" id="IPR003347">
    <property type="entry name" value="JmjC_dom"/>
</dbReference>
<name>A0A9Q3ZA53_9ACTN</name>
<gene>
    <name evidence="2" type="ORF">LJ657_15180</name>
</gene>
<dbReference type="Proteomes" id="UP001108029">
    <property type="component" value="Unassembled WGS sequence"/>
</dbReference>
<dbReference type="Pfam" id="PF13621">
    <property type="entry name" value="Cupin_8"/>
    <property type="match status" value="1"/>
</dbReference>
<feature type="domain" description="JmjC" evidence="1">
    <location>
        <begin position="79"/>
        <end position="251"/>
    </location>
</feature>
<proteinExistence type="predicted"/>
<dbReference type="RefSeq" id="WP_232649238.1">
    <property type="nucleotide sequence ID" value="NZ_JAJSBI010000006.1"/>
</dbReference>
<organism evidence="2 3">
    <name type="scientific">Streptomyces guryensis</name>
    <dbReference type="NCBI Taxonomy" id="2886947"/>
    <lineage>
        <taxon>Bacteria</taxon>
        <taxon>Bacillati</taxon>
        <taxon>Actinomycetota</taxon>
        <taxon>Actinomycetes</taxon>
        <taxon>Kitasatosporales</taxon>
        <taxon>Streptomycetaceae</taxon>
        <taxon>Streptomyces</taxon>
    </lineage>
</organism>
<dbReference type="Gene3D" id="2.60.120.650">
    <property type="entry name" value="Cupin"/>
    <property type="match status" value="1"/>
</dbReference>
<accession>A0A9Q3ZA53</accession>